<sequence>MKICPHPKCGKLHNKSGIYCSRSCANSRNFSIESRKLKSIKSKQLDNSHLHQPDVQKKAIETKKKKRLEKIKFGNWEDLSLAHKRERVLIEQNYQCSECDLGTEWNGKPLMLELDHIDGDSSNNERENLRFLCPNCHQQTPTYKGRHRKQKGLRYTDEQIIEALHKNVSGYSAMRSIGMNPHGGNYVRIRNIIKKHNLKLSYTV</sequence>
<gene>
    <name evidence="2" type="ORF">LCGC14_1235300</name>
</gene>
<name>A0A0F9LBM7_9ZZZZ</name>
<accession>A0A0F9LBM7</accession>
<dbReference type="InterPro" id="IPR003615">
    <property type="entry name" value="HNH_nuc"/>
</dbReference>
<evidence type="ECO:0000259" key="1">
    <source>
        <dbReference type="SMART" id="SM00507"/>
    </source>
</evidence>
<feature type="domain" description="HNH nuclease" evidence="1">
    <location>
        <begin position="84"/>
        <end position="138"/>
    </location>
</feature>
<dbReference type="GO" id="GO:0004519">
    <property type="term" value="F:endonuclease activity"/>
    <property type="evidence" value="ECO:0007669"/>
    <property type="project" value="InterPro"/>
</dbReference>
<protein>
    <recommendedName>
        <fullName evidence="1">HNH nuclease domain-containing protein</fullName>
    </recommendedName>
</protein>
<organism evidence="2">
    <name type="scientific">marine sediment metagenome</name>
    <dbReference type="NCBI Taxonomy" id="412755"/>
    <lineage>
        <taxon>unclassified sequences</taxon>
        <taxon>metagenomes</taxon>
        <taxon>ecological metagenomes</taxon>
    </lineage>
</organism>
<comment type="caution">
    <text evidence="2">The sequence shown here is derived from an EMBL/GenBank/DDBJ whole genome shotgun (WGS) entry which is preliminary data.</text>
</comment>
<reference evidence="2" key="1">
    <citation type="journal article" date="2015" name="Nature">
        <title>Complex archaea that bridge the gap between prokaryotes and eukaryotes.</title>
        <authorList>
            <person name="Spang A."/>
            <person name="Saw J.H."/>
            <person name="Jorgensen S.L."/>
            <person name="Zaremba-Niedzwiedzka K."/>
            <person name="Martijn J."/>
            <person name="Lind A.E."/>
            <person name="van Eijk R."/>
            <person name="Schleper C."/>
            <person name="Guy L."/>
            <person name="Ettema T.J."/>
        </authorList>
    </citation>
    <scope>NUCLEOTIDE SEQUENCE</scope>
</reference>
<evidence type="ECO:0000313" key="2">
    <source>
        <dbReference type="EMBL" id="KKM90778.1"/>
    </source>
</evidence>
<dbReference type="GO" id="GO:0003676">
    <property type="term" value="F:nucleic acid binding"/>
    <property type="evidence" value="ECO:0007669"/>
    <property type="project" value="InterPro"/>
</dbReference>
<dbReference type="SMART" id="SM00507">
    <property type="entry name" value="HNHc"/>
    <property type="match status" value="1"/>
</dbReference>
<dbReference type="AlphaFoldDB" id="A0A0F9LBM7"/>
<dbReference type="GO" id="GO:0008270">
    <property type="term" value="F:zinc ion binding"/>
    <property type="evidence" value="ECO:0007669"/>
    <property type="project" value="InterPro"/>
</dbReference>
<proteinExistence type="predicted"/>
<dbReference type="Pfam" id="PF01844">
    <property type="entry name" value="HNH"/>
    <property type="match status" value="1"/>
</dbReference>
<dbReference type="CDD" id="cd00085">
    <property type="entry name" value="HNHc"/>
    <property type="match status" value="1"/>
</dbReference>
<dbReference type="InterPro" id="IPR002711">
    <property type="entry name" value="HNH"/>
</dbReference>
<dbReference type="EMBL" id="LAZR01006628">
    <property type="protein sequence ID" value="KKM90778.1"/>
    <property type="molecule type" value="Genomic_DNA"/>
</dbReference>